<dbReference type="OrthoDB" id="86308at2157"/>
<organism evidence="4 5">
    <name type="scientific">Thermococcus pacificus</name>
    <dbReference type="NCBI Taxonomy" id="71998"/>
    <lineage>
        <taxon>Archaea</taxon>
        <taxon>Methanobacteriati</taxon>
        <taxon>Methanobacteriota</taxon>
        <taxon>Thermococci</taxon>
        <taxon>Thermococcales</taxon>
        <taxon>Thermococcaceae</taxon>
        <taxon>Thermococcus</taxon>
    </lineage>
</organism>
<dbReference type="Proteomes" id="UP000197418">
    <property type="component" value="Chromosome"/>
</dbReference>
<dbReference type="EMBL" id="CP015102">
    <property type="protein sequence ID" value="ASJ07506.1"/>
    <property type="molecule type" value="Genomic_DNA"/>
</dbReference>
<sequence>MRLILKPLFDSELSAGFEEIVRTKLIGREVRTGEKIEITLLGEPLHFKVLLAEPSPMKVDKTTKIEFSFGDIDVVNVEFEKPVDDVIPTGRGFVVILGREIVVLSKDGQKLYSEEFKELKGIRVTEDSVVVIHGDGVKIIRP</sequence>
<evidence type="ECO:0000256" key="1">
    <source>
        <dbReference type="ARBA" id="ARBA00022741"/>
    </source>
</evidence>
<keyword evidence="1" id="KW-0547">Nucleotide-binding</keyword>
<keyword evidence="2" id="KW-0067">ATP-binding</keyword>
<dbReference type="KEGG" id="tpaf:A3L08_09340"/>
<proteinExistence type="predicted"/>
<dbReference type="GeneID" id="33316474"/>
<keyword evidence="5" id="KW-1185">Reference proteome</keyword>
<dbReference type="SMART" id="SM01072">
    <property type="entry name" value="CDC48_2"/>
    <property type="match status" value="1"/>
</dbReference>
<evidence type="ECO:0000256" key="2">
    <source>
        <dbReference type="ARBA" id="ARBA00022840"/>
    </source>
</evidence>
<gene>
    <name evidence="4" type="ORF">A3L08_09340</name>
</gene>
<reference evidence="4 5" key="1">
    <citation type="submission" date="2016-04" db="EMBL/GenBank/DDBJ databases">
        <title>Complete genome sequence of Thermococcus pacificus type strain P4.</title>
        <authorList>
            <person name="Oger P.M."/>
        </authorList>
    </citation>
    <scope>NUCLEOTIDE SEQUENCE [LARGE SCALE GENOMIC DNA]</scope>
    <source>
        <strain evidence="4 5">P-4</strain>
    </source>
</reference>
<dbReference type="Pfam" id="PF20986">
    <property type="entry name" value="DUF6849"/>
    <property type="match status" value="1"/>
</dbReference>
<feature type="domain" description="CDC48" evidence="3">
    <location>
        <begin position="12"/>
        <end position="74"/>
    </location>
</feature>
<dbReference type="SUPFAM" id="SSF54585">
    <property type="entry name" value="Cdc48 domain 2-like"/>
    <property type="match status" value="1"/>
</dbReference>
<protein>
    <submittedName>
        <fullName evidence="4">ATPase</fullName>
    </submittedName>
</protein>
<name>A0A218P9P2_9EURY</name>
<dbReference type="RefSeq" id="WP_088854750.1">
    <property type="nucleotide sequence ID" value="NZ_CP015102.1"/>
</dbReference>
<evidence type="ECO:0000313" key="5">
    <source>
        <dbReference type="Proteomes" id="UP000197418"/>
    </source>
</evidence>
<dbReference type="Gene3D" id="3.10.330.10">
    <property type="match status" value="1"/>
</dbReference>
<evidence type="ECO:0000313" key="4">
    <source>
        <dbReference type="EMBL" id="ASJ07506.1"/>
    </source>
</evidence>
<dbReference type="AlphaFoldDB" id="A0A218P9P2"/>
<evidence type="ECO:0000259" key="3">
    <source>
        <dbReference type="SMART" id="SM01072"/>
    </source>
</evidence>
<dbReference type="Gene3D" id="2.40.10.360">
    <property type="match status" value="1"/>
</dbReference>
<accession>A0A218P9P2</accession>
<dbReference type="InterPro" id="IPR004201">
    <property type="entry name" value="Cdc48_dom2"/>
</dbReference>
<dbReference type="GO" id="GO:0005524">
    <property type="term" value="F:ATP binding"/>
    <property type="evidence" value="ECO:0007669"/>
    <property type="project" value="UniProtKB-KW"/>
</dbReference>
<dbReference type="InterPro" id="IPR029067">
    <property type="entry name" value="CDC48_domain_2-like_sf"/>
</dbReference>
<dbReference type="Pfam" id="PF02933">
    <property type="entry name" value="CDC48_2"/>
    <property type="match status" value="1"/>
</dbReference>
<dbReference type="InterPro" id="IPR049295">
    <property type="entry name" value="DUF6849"/>
</dbReference>